<feature type="domain" description="Chitin-binding type-3" evidence="6">
    <location>
        <begin position="793"/>
        <end position="835"/>
    </location>
</feature>
<dbReference type="InterPro" id="IPR001064">
    <property type="entry name" value="Beta/gamma_crystallin"/>
</dbReference>
<evidence type="ECO:0000256" key="1">
    <source>
        <dbReference type="ARBA" id="ARBA00009646"/>
    </source>
</evidence>
<keyword evidence="2" id="KW-0677">Repeat</keyword>
<dbReference type="Proteomes" id="UP000196485">
    <property type="component" value="Unassembled WGS sequence"/>
</dbReference>
<protein>
    <submittedName>
        <fullName evidence="7">Chitinase A</fullName>
        <ecNumber evidence="7">3.2.1.14</ecNumber>
    </submittedName>
</protein>
<dbReference type="Gene3D" id="2.60.20.10">
    <property type="entry name" value="Crystallins"/>
    <property type="match status" value="1"/>
</dbReference>
<dbReference type="InterPro" id="IPR003610">
    <property type="entry name" value="CBM5/12"/>
</dbReference>
<dbReference type="Pfam" id="PF02839">
    <property type="entry name" value="CBM_5_12"/>
    <property type="match status" value="1"/>
</dbReference>
<dbReference type="SMART" id="SM00247">
    <property type="entry name" value="XTALbg"/>
    <property type="match status" value="1"/>
</dbReference>
<keyword evidence="7" id="KW-0326">Glycosidase</keyword>
<dbReference type="GO" id="GO:0005975">
    <property type="term" value="P:carbohydrate metabolic process"/>
    <property type="evidence" value="ECO:0007669"/>
    <property type="project" value="InterPro"/>
</dbReference>
<dbReference type="GO" id="GO:0005576">
    <property type="term" value="C:extracellular region"/>
    <property type="evidence" value="ECO:0007669"/>
    <property type="project" value="InterPro"/>
</dbReference>
<dbReference type="Gene3D" id="2.10.10.20">
    <property type="entry name" value="Carbohydrate-binding module superfamily 5/12"/>
    <property type="match status" value="2"/>
</dbReference>
<keyword evidence="3 7" id="KW-0378">Hydrolase</keyword>
<keyword evidence="8" id="KW-1185">Reference proteome</keyword>
<feature type="domain" description="Beta/gamma crystallin 'Greek key'" evidence="5">
    <location>
        <begin position="566"/>
        <end position="643"/>
    </location>
</feature>
<evidence type="ECO:0000256" key="2">
    <source>
        <dbReference type="ARBA" id="ARBA00022737"/>
    </source>
</evidence>
<proteinExistence type="inferred from homology"/>
<evidence type="ECO:0000259" key="6">
    <source>
        <dbReference type="SMART" id="SM00495"/>
    </source>
</evidence>
<comment type="similarity">
    <text evidence="1">Belongs to the beta/gamma-crystallin family.</text>
</comment>
<dbReference type="InterPro" id="IPR036573">
    <property type="entry name" value="CBM_sf_5/12"/>
</dbReference>
<dbReference type="SMART" id="SM00495">
    <property type="entry name" value="ChtBD3"/>
    <property type="match status" value="2"/>
</dbReference>
<evidence type="ECO:0000313" key="7">
    <source>
        <dbReference type="EMBL" id="SMY17466.1"/>
    </source>
</evidence>
<sequence length="836" mass="96245">MEKKFKNLSIIISILMANSVYADTDPYLVDLMKEVEVKLENRLEEIREKVRNNEDIIISGDKKYLSINNINYEIYSNGNIKMPLRPISDESALRNAFPFFDDEWELSLGGSGSGALFVNKKFGNYNYGEGCLLEYWPNKGNKARDKYITNESISCKYNDEIVVNHQKKYDFTFYNLMNIPKQKAIIGLISDVEKLEKSQIVNLNDVGFIKSNGLWYVENKTFMPMKEILTSINDSNEIILIKLDQVLEPYSKAKLQLNFDERIISKLSFKQQLGTFNPEFRLGTNINDCDDFDKSKTCYSSPIGNEREVFERTYGHIRDAFNKVSFINEIEDFFLQNCNAYSDCKVYTENNPNAIPYAYRSYLAMGVDDHPFTPKVMRNIYYAEGAGNGSVIDLDHKSSNGWGWASIWASYVDINSSTYRISPIRTLFHEAAHGHGFDHSSGMTYGISEYLNDIYIPQQGNDIDKTPIVYAPDVIVQETFIAPNKLSLRLYSKNKHSDLSAINFRITSNKELSFSTKYPDTTNNNNVIIEFNETPLAAVYIKVWDQDSNYVTTLKYSAYDLGKKPEIKLYENYYHGGKELTLHSDVSDLSIYDFDNNLSSWKLPGDLKVVFYDDKNYQGERWIFYHSGDTNGFNDRVSSFKLLKRQENQVPEVSLQNNYQIKSGETLTITANASDLDGDDLKFTWDIPVEFTVIGENNKDSITLQAPLLKDHTIFNVTVRVNDGEFDAQAHSQIKVEKSVDPEGNQYPIWNSSSIYTSETISHDGLIYQSRWWNQNSEPSSNNETWKLISNIDLLWDKYTVYNNGDITTYMGDKWQAKWWNKGEIPGKSNAWEKLN</sequence>
<dbReference type="GO" id="GO:0030246">
    <property type="term" value="F:carbohydrate binding"/>
    <property type="evidence" value="ECO:0007669"/>
    <property type="project" value="InterPro"/>
</dbReference>
<reference evidence="8" key="1">
    <citation type="submission" date="2017-06" db="EMBL/GenBank/DDBJ databases">
        <authorList>
            <person name="Rodrigo-Torres L."/>
            <person name="Arahal R. D."/>
            <person name="Lucena T."/>
        </authorList>
    </citation>
    <scope>NUCLEOTIDE SEQUENCE [LARGE SCALE GENOMIC DNA]</scope>
    <source>
        <strain evidence="8">type strain: CECT 9192</strain>
    </source>
</reference>
<organism evidence="7 8">
    <name type="scientific">Photobacterium aquimaris</name>
    <dbReference type="NCBI Taxonomy" id="512643"/>
    <lineage>
        <taxon>Bacteria</taxon>
        <taxon>Pseudomonadati</taxon>
        <taxon>Pseudomonadota</taxon>
        <taxon>Gammaproteobacteria</taxon>
        <taxon>Vibrionales</taxon>
        <taxon>Vibrionaceae</taxon>
        <taxon>Photobacterium</taxon>
    </lineage>
</organism>
<dbReference type="EMBL" id="FYAH01000005">
    <property type="protein sequence ID" value="SMY17466.1"/>
    <property type="molecule type" value="Genomic_DNA"/>
</dbReference>
<dbReference type="Gene3D" id="2.60.40.10">
    <property type="entry name" value="Immunoglobulins"/>
    <property type="match status" value="1"/>
</dbReference>
<evidence type="ECO:0000313" key="8">
    <source>
        <dbReference type="Proteomes" id="UP000196485"/>
    </source>
</evidence>
<dbReference type="InterPro" id="IPR011024">
    <property type="entry name" value="G_crystallin-like"/>
</dbReference>
<dbReference type="SUPFAM" id="SSF49695">
    <property type="entry name" value="gamma-Crystallin-like"/>
    <property type="match status" value="1"/>
</dbReference>
<keyword evidence="4" id="KW-0175">Coiled coil</keyword>
<evidence type="ECO:0000256" key="4">
    <source>
        <dbReference type="SAM" id="Coils"/>
    </source>
</evidence>
<feature type="domain" description="Chitin-binding type-3" evidence="6">
    <location>
        <begin position="747"/>
        <end position="789"/>
    </location>
</feature>
<feature type="coiled-coil region" evidence="4">
    <location>
        <begin position="29"/>
        <end position="56"/>
    </location>
</feature>
<evidence type="ECO:0000256" key="3">
    <source>
        <dbReference type="ARBA" id="ARBA00022801"/>
    </source>
</evidence>
<dbReference type="AlphaFoldDB" id="A0A1Y6L1G5"/>
<dbReference type="CDD" id="cd12215">
    <property type="entry name" value="ChiC_BD"/>
    <property type="match status" value="2"/>
</dbReference>
<accession>A0A1Y6L1G5</accession>
<dbReference type="SUPFAM" id="SSF51055">
    <property type="entry name" value="Carbohydrate binding domain"/>
    <property type="match status" value="2"/>
</dbReference>
<gene>
    <name evidence="7" type="primary">chiA_3</name>
    <name evidence="7" type="ORF">PAQU9191_02772</name>
</gene>
<name>A0A1Y6L1G5_9GAMM</name>
<dbReference type="EC" id="3.2.1.14" evidence="7"/>
<dbReference type="GO" id="GO:0008843">
    <property type="term" value="F:endochitinase activity"/>
    <property type="evidence" value="ECO:0007669"/>
    <property type="project" value="UniProtKB-EC"/>
</dbReference>
<dbReference type="RefSeq" id="WP_087821337.1">
    <property type="nucleotide sequence ID" value="NZ_FYAH01000005.1"/>
</dbReference>
<evidence type="ECO:0000259" key="5">
    <source>
        <dbReference type="SMART" id="SM00247"/>
    </source>
</evidence>
<dbReference type="InterPro" id="IPR013783">
    <property type="entry name" value="Ig-like_fold"/>
</dbReference>